<dbReference type="AlphaFoldDB" id="W7T713"/>
<organism evidence="3 4">
    <name type="scientific">Nannochloropsis gaditana</name>
    <dbReference type="NCBI Taxonomy" id="72520"/>
    <lineage>
        <taxon>Eukaryota</taxon>
        <taxon>Sar</taxon>
        <taxon>Stramenopiles</taxon>
        <taxon>Ochrophyta</taxon>
        <taxon>Eustigmatophyceae</taxon>
        <taxon>Eustigmatales</taxon>
        <taxon>Monodopsidaceae</taxon>
        <taxon>Nannochloropsis</taxon>
    </lineage>
</organism>
<gene>
    <name evidence="3" type="ORF">Naga_100827g2</name>
</gene>
<reference evidence="3 4" key="1">
    <citation type="journal article" date="2014" name="Mol. Plant">
        <title>Chromosome Scale Genome Assembly and Transcriptome Profiling of Nannochloropsis gaditana in Nitrogen Depletion.</title>
        <authorList>
            <person name="Corteggiani Carpinelli E."/>
            <person name="Telatin A."/>
            <person name="Vitulo N."/>
            <person name="Forcato C."/>
            <person name="D'Angelo M."/>
            <person name="Schiavon R."/>
            <person name="Vezzi A."/>
            <person name="Giacometti G.M."/>
            <person name="Morosinotto T."/>
            <person name="Valle G."/>
        </authorList>
    </citation>
    <scope>NUCLEOTIDE SEQUENCE [LARGE SCALE GENOMIC DNA]</scope>
    <source>
        <strain evidence="3 4">B-31</strain>
    </source>
</reference>
<evidence type="ECO:0000256" key="2">
    <source>
        <dbReference type="SAM" id="Phobius"/>
    </source>
</evidence>
<dbReference type="EMBL" id="AZIL01002228">
    <property type="protein sequence ID" value="EWM22277.1"/>
    <property type="molecule type" value="Genomic_DNA"/>
</dbReference>
<keyword evidence="4" id="KW-1185">Reference proteome</keyword>
<keyword evidence="2" id="KW-0472">Membrane</keyword>
<name>W7T713_9STRA</name>
<proteinExistence type="predicted"/>
<comment type="caution">
    <text evidence="3">The sequence shown here is derived from an EMBL/GenBank/DDBJ whole genome shotgun (WGS) entry which is preliminary data.</text>
</comment>
<keyword evidence="2" id="KW-0812">Transmembrane</keyword>
<feature type="region of interest" description="Disordered" evidence="1">
    <location>
        <begin position="70"/>
        <end position="95"/>
    </location>
</feature>
<evidence type="ECO:0000313" key="4">
    <source>
        <dbReference type="Proteomes" id="UP000019335"/>
    </source>
</evidence>
<protein>
    <submittedName>
        <fullName evidence="3">Uncharacterized protein</fullName>
    </submittedName>
</protein>
<evidence type="ECO:0000256" key="1">
    <source>
        <dbReference type="SAM" id="MobiDB-lite"/>
    </source>
</evidence>
<dbReference type="OrthoDB" id="186502at2759"/>
<evidence type="ECO:0000313" key="3">
    <source>
        <dbReference type="EMBL" id="EWM22277.1"/>
    </source>
</evidence>
<keyword evidence="2" id="KW-1133">Transmembrane helix</keyword>
<dbReference type="Proteomes" id="UP000019335">
    <property type="component" value="Unassembled WGS sequence"/>
</dbReference>
<accession>W7T713</accession>
<feature type="compositionally biased region" description="Basic and acidic residues" evidence="1">
    <location>
        <begin position="83"/>
        <end position="95"/>
    </location>
</feature>
<sequence length="126" mass="14253">MFALRRTLVGTSPLSRFHQGHRRAFTSPSGGTNPWLNDKSLYPLLGIVGLTVLVGVWYGPYYHYKSPEKQAPMRRRTSVLTQKEPHEAGKPFGEELYKKSEDLTKGIYGVTVKDTETVKDEEKGKL</sequence>
<feature type="transmembrane region" description="Helical" evidence="2">
    <location>
        <begin position="41"/>
        <end position="64"/>
    </location>
</feature>